<name>A0A835GUB9_SPOEX</name>
<gene>
    <name evidence="2" type="ORF">HW555_001266</name>
</gene>
<dbReference type="PROSITE" id="PS51257">
    <property type="entry name" value="PROKAR_LIPOPROTEIN"/>
    <property type="match status" value="1"/>
</dbReference>
<organism evidence="2 3">
    <name type="scientific">Spodoptera exigua</name>
    <name type="common">Beet armyworm</name>
    <name type="synonym">Noctua fulgens</name>
    <dbReference type="NCBI Taxonomy" id="7107"/>
    <lineage>
        <taxon>Eukaryota</taxon>
        <taxon>Metazoa</taxon>
        <taxon>Ecdysozoa</taxon>
        <taxon>Arthropoda</taxon>
        <taxon>Hexapoda</taxon>
        <taxon>Insecta</taxon>
        <taxon>Pterygota</taxon>
        <taxon>Neoptera</taxon>
        <taxon>Endopterygota</taxon>
        <taxon>Lepidoptera</taxon>
        <taxon>Glossata</taxon>
        <taxon>Ditrysia</taxon>
        <taxon>Noctuoidea</taxon>
        <taxon>Noctuidae</taxon>
        <taxon>Amphipyrinae</taxon>
        <taxon>Spodoptera</taxon>
    </lineage>
</organism>
<keyword evidence="3" id="KW-1185">Reference proteome</keyword>
<protein>
    <submittedName>
        <fullName evidence="2">Uncharacterized protein</fullName>
    </submittedName>
</protein>
<sequence length="98" mass="10062">MVRLSVLISFLFLVACVCAFPGTKFALIKNSDFGVGTAVAGSQSNGVVKTNSGVEVPVNAGDDTEFAVVDNVNTGAAFAFAGSSATGVRNTNNYFSPY</sequence>
<reference evidence="2" key="1">
    <citation type="submission" date="2020-08" db="EMBL/GenBank/DDBJ databases">
        <title>Spodoptera exigua strain:BAW_Kor-Di-RS1 Genome sequencing and assembly.</title>
        <authorList>
            <person name="Kim J."/>
            <person name="Nam H.Y."/>
            <person name="Kwon M."/>
            <person name="Choi J.H."/>
            <person name="Cho S.R."/>
            <person name="Kim G.-H."/>
        </authorList>
    </citation>
    <scope>NUCLEOTIDE SEQUENCE</scope>
    <source>
        <strain evidence="2">BAW_Kor-Di-RS1</strain>
        <tissue evidence="2">Whole-body</tissue>
    </source>
</reference>
<keyword evidence="1" id="KW-0732">Signal</keyword>
<evidence type="ECO:0000256" key="1">
    <source>
        <dbReference type="SAM" id="SignalP"/>
    </source>
</evidence>
<comment type="caution">
    <text evidence="2">The sequence shown here is derived from an EMBL/GenBank/DDBJ whole genome shotgun (WGS) entry which is preliminary data.</text>
</comment>
<proteinExistence type="predicted"/>
<dbReference type="Proteomes" id="UP000648187">
    <property type="component" value="Unassembled WGS sequence"/>
</dbReference>
<feature type="chain" id="PRO_5032323440" evidence="1">
    <location>
        <begin position="20"/>
        <end position="98"/>
    </location>
</feature>
<evidence type="ECO:0000313" key="2">
    <source>
        <dbReference type="EMBL" id="KAF9423197.1"/>
    </source>
</evidence>
<feature type="signal peptide" evidence="1">
    <location>
        <begin position="1"/>
        <end position="19"/>
    </location>
</feature>
<dbReference type="AlphaFoldDB" id="A0A835GUB9"/>
<dbReference type="EMBL" id="JACKWZ010000010">
    <property type="protein sequence ID" value="KAF9423197.1"/>
    <property type="molecule type" value="Genomic_DNA"/>
</dbReference>
<evidence type="ECO:0000313" key="3">
    <source>
        <dbReference type="Proteomes" id="UP000648187"/>
    </source>
</evidence>
<accession>A0A835GUB9</accession>